<dbReference type="InterPro" id="IPR051205">
    <property type="entry name" value="UbiH/COQ6_monooxygenase"/>
</dbReference>
<dbReference type="Pfam" id="PF01494">
    <property type="entry name" value="FAD_binding_3"/>
    <property type="match status" value="1"/>
</dbReference>
<keyword evidence="4" id="KW-0274">FAD</keyword>
<dbReference type="SUPFAM" id="SSF51905">
    <property type="entry name" value="FAD/NAD(P)-binding domain"/>
    <property type="match status" value="1"/>
</dbReference>
<feature type="domain" description="FAD-binding" evidence="7">
    <location>
        <begin position="2"/>
        <end position="49"/>
    </location>
</feature>
<comment type="cofactor">
    <cofactor evidence="1">
        <name>FAD</name>
        <dbReference type="ChEBI" id="CHEBI:57692"/>
    </cofactor>
</comment>
<comment type="similarity">
    <text evidence="2">Belongs to the UbiH/COQ6 family.</text>
</comment>
<protein>
    <recommendedName>
        <fullName evidence="7">FAD-binding domain-containing protein</fullName>
    </recommendedName>
</protein>
<name>A0A3B0Y9Z4_9ZZZZ</name>
<proteinExistence type="inferred from homology"/>
<evidence type="ECO:0000256" key="4">
    <source>
        <dbReference type="ARBA" id="ARBA00022827"/>
    </source>
</evidence>
<reference evidence="8" key="1">
    <citation type="submission" date="2018-06" db="EMBL/GenBank/DDBJ databases">
        <authorList>
            <person name="Zhirakovskaya E."/>
        </authorList>
    </citation>
    <scope>NUCLEOTIDE SEQUENCE</scope>
</reference>
<keyword evidence="6" id="KW-0503">Monooxygenase</keyword>
<dbReference type="AlphaFoldDB" id="A0A3B0Y9Z4"/>
<evidence type="ECO:0000256" key="3">
    <source>
        <dbReference type="ARBA" id="ARBA00022630"/>
    </source>
</evidence>
<evidence type="ECO:0000256" key="6">
    <source>
        <dbReference type="ARBA" id="ARBA00023033"/>
    </source>
</evidence>
<gene>
    <name evidence="8" type="ORF">MNBD_GAMMA11-266</name>
</gene>
<accession>A0A3B0Y9Z4</accession>
<dbReference type="EMBL" id="UOFG01000245">
    <property type="protein sequence ID" value="VAW65156.1"/>
    <property type="molecule type" value="Genomic_DNA"/>
</dbReference>
<dbReference type="FunFam" id="3.50.50.60:FF:000021">
    <property type="entry name" value="Ubiquinone biosynthesis monooxygenase COQ6"/>
    <property type="match status" value="1"/>
</dbReference>
<keyword evidence="5" id="KW-0560">Oxidoreductase</keyword>
<dbReference type="GO" id="GO:0004497">
    <property type="term" value="F:monooxygenase activity"/>
    <property type="evidence" value="ECO:0007669"/>
    <property type="project" value="UniProtKB-KW"/>
</dbReference>
<dbReference type="InterPro" id="IPR018168">
    <property type="entry name" value="Ubi_Hdrlase_CS"/>
</dbReference>
<dbReference type="PANTHER" id="PTHR43876">
    <property type="entry name" value="UBIQUINONE BIOSYNTHESIS MONOOXYGENASE COQ6, MITOCHONDRIAL"/>
    <property type="match status" value="1"/>
</dbReference>
<dbReference type="PRINTS" id="PR00420">
    <property type="entry name" value="RNGMNOXGNASE"/>
</dbReference>
<dbReference type="InterPro" id="IPR002938">
    <property type="entry name" value="FAD-bd"/>
</dbReference>
<evidence type="ECO:0000256" key="5">
    <source>
        <dbReference type="ARBA" id="ARBA00023002"/>
    </source>
</evidence>
<evidence type="ECO:0000313" key="8">
    <source>
        <dbReference type="EMBL" id="VAW65156.1"/>
    </source>
</evidence>
<evidence type="ECO:0000259" key="7">
    <source>
        <dbReference type="Pfam" id="PF01494"/>
    </source>
</evidence>
<feature type="non-terminal residue" evidence="8">
    <location>
        <position position="1"/>
    </location>
</feature>
<organism evidence="8">
    <name type="scientific">hydrothermal vent metagenome</name>
    <dbReference type="NCBI Taxonomy" id="652676"/>
    <lineage>
        <taxon>unclassified sequences</taxon>
        <taxon>metagenomes</taxon>
        <taxon>ecological metagenomes</taxon>
    </lineage>
</organism>
<dbReference type="PROSITE" id="PS01304">
    <property type="entry name" value="UBIH"/>
    <property type="match status" value="1"/>
</dbReference>
<evidence type="ECO:0000256" key="2">
    <source>
        <dbReference type="ARBA" id="ARBA00005349"/>
    </source>
</evidence>
<dbReference type="Gene3D" id="3.50.50.60">
    <property type="entry name" value="FAD/NAD(P)-binding domain"/>
    <property type="match status" value="1"/>
</dbReference>
<dbReference type="PANTHER" id="PTHR43876:SF7">
    <property type="entry name" value="UBIQUINONE BIOSYNTHESIS MONOOXYGENASE COQ6, MITOCHONDRIAL"/>
    <property type="match status" value="1"/>
</dbReference>
<sequence>HAEEYVKAGVALVGDAAHTIHPLAGQGVNLGVLDAAALAQVLVNARNTGKDIASIYTLRKYERWRRADNSIMMYSMSGFKNLFSNNQSSLSLIRNVGLNFVDKLSFAKQKVMRQALGLEGDLPEVARSTGW</sequence>
<keyword evidence="3" id="KW-0285">Flavoprotein</keyword>
<evidence type="ECO:0000256" key="1">
    <source>
        <dbReference type="ARBA" id="ARBA00001974"/>
    </source>
</evidence>
<dbReference type="GO" id="GO:0071949">
    <property type="term" value="F:FAD binding"/>
    <property type="evidence" value="ECO:0007669"/>
    <property type="project" value="InterPro"/>
</dbReference>
<dbReference type="InterPro" id="IPR036188">
    <property type="entry name" value="FAD/NAD-bd_sf"/>
</dbReference>
<dbReference type="GO" id="GO:0006744">
    <property type="term" value="P:ubiquinone biosynthetic process"/>
    <property type="evidence" value="ECO:0007669"/>
    <property type="project" value="UniProtKB-ARBA"/>
</dbReference>